<comment type="caution">
    <text evidence="5">The sequence shown here is derived from an EMBL/GenBank/DDBJ whole genome shotgun (WGS) entry which is preliminary data.</text>
</comment>
<dbReference type="Proteomes" id="UP000824192">
    <property type="component" value="Unassembled WGS sequence"/>
</dbReference>
<feature type="region of interest" description="Disordered" evidence="1">
    <location>
        <begin position="27"/>
        <end position="64"/>
    </location>
</feature>
<sequence length="371" mass="39857">MFKSPLRPVLCTALALSFCLSGCGGPEESALSPQPEHSLPVLAQPSPSLTPEPTPTPYDGPENPLTGMPIDSDALNRRPVAIMLNNLKQALPQLGQSQADIIYECLAEGGITRMLGVYQDPSEVGAIGSIRSARPYYLELALGHDAIFIHAGGSEDAYADIKAWGVTALDGVNGPYCGSSPGSNLMWRDADRRRNLGYEHSVITTGSTIEEKFATYSFRQEHKDGYTYPITFADDGTPEGGTTANTVTVPFSNYKTGVFTYDDESGTYLVEEYGKPYVDGNTGEQVAVTNVLVVQTSCWNSGDKYGHMEVDLTGSGSGYYACGGKIIPIQWSKPDRNSPFTYTDESGQPVVLGRGSSYVNIIPNSETVTAE</sequence>
<dbReference type="AlphaFoldDB" id="A0A9D1RV15"/>
<evidence type="ECO:0000259" key="3">
    <source>
        <dbReference type="Pfam" id="PF11258"/>
    </source>
</evidence>
<evidence type="ECO:0000259" key="4">
    <source>
        <dbReference type="Pfam" id="PF17479"/>
    </source>
</evidence>
<name>A0A9D1RV15_9FIRM</name>
<dbReference type="InterPro" id="IPR035328">
    <property type="entry name" value="DUF3048_C"/>
</dbReference>
<feature type="chain" id="PRO_5038736359" evidence="2">
    <location>
        <begin position="25"/>
        <end position="371"/>
    </location>
</feature>
<evidence type="ECO:0000313" key="5">
    <source>
        <dbReference type="EMBL" id="HIW94070.1"/>
    </source>
</evidence>
<feature type="compositionally biased region" description="Pro residues" evidence="1">
    <location>
        <begin position="48"/>
        <end position="58"/>
    </location>
</feature>
<dbReference type="InterPro" id="IPR021416">
    <property type="entry name" value="DUF3048_N"/>
</dbReference>
<feature type="signal peptide" evidence="2">
    <location>
        <begin position="1"/>
        <end position="24"/>
    </location>
</feature>
<evidence type="ECO:0000256" key="1">
    <source>
        <dbReference type="SAM" id="MobiDB-lite"/>
    </source>
</evidence>
<reference evidence="5" key="1">
    <citation type="journal article" date="2021" name="PeerJ">
        <title>Extensive microbial diversity within the chicken gut microbiome revealed by metagenomics and culture.</title>
        <authorList>
            <person name="Gilroy R."/>
            <person name="Ravi A."/>
            <person name="Getino M."/>
            <person name="Pursley I."/>
            <person name="Horton D.L."/>
            <person name="Alikhan N.F."/>
            <person name="Baker D."/>
            <person name="Gharbi K."/>
            <person name="Hall N."/>
            <person name="Watson M."/>
            <person name="Adriaenssens E.M."/>
            <person name="Foster-Nyarko E."/>
            <person name="Jarju S."/>
            <person name="Secka A."/>
            <person name="Antonio M."/>
            <person name="Oren A."/>
            <person name="Chaudhuri R.R."/>
            <person name="La Ragione R."/>
            <person name="Hildebrand F."/>
            <person name="Pallen M.J."/>
        </authorList>
    </citation>
    <scope>NUCLEOTIDE SEQUENCE</scope>
    <source>
        <strain evidence="5">ChiGjej6B6-1540</strain>
    </source>
</reference>
<protein>
    <submittedName>
        <fullName evidence="5">DUF3048 domain-containing protein</fullName>
    </submittedName>
</protein>
<dbReference type="InterPro" id="IPR023158">
    <property type="entry name" value="YerB-like_sf"/>
</dbReference>
<dbReference type="EMBL" id="DXGA01000121">
    <property type="protein sequence ID" value="HIW94070.1"/>
    <property type="molecule type" value="Genomic_DNA"/>
</dbReference>
<dbReference type="SUPFAM" id="SSF159774">
    <property type="entry name" value="YerB-like"/>
    <property type="match status" value="1"/>
</dbReference>
<evidence type="ECO:0000256" key="2">
    <source>
        <dbReference type="SAM" id="SignalP"/>
    </source>
</evidence>
<organism evidence="5 6">
    <name type="scientific">Candidatus Flavonifractor merdipullorum</name>
    <dbReference type="NCBI Taxonomy" id="2838590"/>
    <lineage>
        <taxon>Bacteria</taxon>
        <taxon>Bacillati</taxon>
        <taxon>Bacillota</taxon>
        <taxon>Clostridia</taxon>
        <taxon>Eubacteriales</taxon>
        <taxon>Oscillospiraceae</taxon>
        <taxon>Flavonifractor</taxon>
    </lineage>
</organism>
<reference evidence="5" key="2">
    <citation type="submission" date="2021-04" db="EMBL/GenBank/DDBJ databases">
        <authorList>
            <person name="Gilroy R."/>
        </authorList>
    </citation>
    <scope>NUCLEOTIDE SEQUENCE</scope>
    <source>
        <strain evidence="5">ChiGjej6B6-1540</strain>
    </source>
</reference>
<proteinExistence type="predicted"/>
<keyword evidence="2" id="KW-0732">Signal</keyword>
<feature type="domain" description="DUF3048" evidence="3">
    <location>
        <begin position="65"/>
        <end position="215"/>
    </location>
</feature>
<accession>A0A9D1RV15</accession>
<dbReference type="Pfam" id="PF17479">
    <property type="entry name" value="DUF3048_C"/>
    <property type="match status" value="1"/>
</dbReference>
<gene>
    <name evidence="5" type="ORF">H9868_05965</name>
</gene>
<dbReference type="Gene3D" id="3.50.90.10">
    <property type="entry name" value="YerB-like"/>
    <property type="match status" value="1"/>
</dbReference>
<evidence type="ECO:0000313" key="6">
    <source>
        <dbReference type="Proteomes" id="UP000824192"/>
    </source>
</evidence>
<feature type="domain" description="DUF3048" evidence="4">
    <location>
        <begin position="247"/>
        <end position="359"/>
    </location>
</feature>
<dbReference type="Pfam" id="PF11258">
    <property type="entry name" value="DUF3048"/>
    <property type="match status" value="1"/>
</dbReference>